<feature type="non-terminal residue" evidence="1">
    <location>
        <position position="126"/>
    </location>
</feature>
<evidence type="ECO:0000313" key="1">
    <source>
        <dbReference type="EMBL" id="NEK56232.1"/>
    </source>
</evidence>
<accession>A0A6P0DVQ3</accession>
<gene>
    <name evidence="1" type="ORF">GUK36_44215</name>
</gene>
<organism evidence="1 2">
    <name type="scientific">Rhizobium leguminosarum</name>
    <dbReference type="NCBI Taxonomy" id="384"/>
    <lineage>
        <taxon>Bacteria</taxon>
        <taxon>Pseudomonadati</taxon>
        <taxon>Pseudomonadota</taxon>
        <taxon>Alphaproteobacteria</taxon>
        <taxon>Hyphomicrobiales</taxon>
        <taxon>Rhizobiaceae</taxon>
        <taxon>Rhizobium/Agrobacterium group</taxon>
        <taxon>Rhizobium</taxon>
    </lineage>
</organism>
<protein>
    <submittedName>
        <fullName evidence="1">Uncharacterized protein</fullName>
    </submittedName>
</protein>
<proteinExistence type="predicted"/>
<evidence type="ECO:0000313" key="2">
    <source>
        <dbReference type="Proteomes" id="UP000471409"/>
    </source>
</evidence>
<comment type="caution">
    <text evidence="1">The sequence shown here is derived from an EMBL/GenBank/DDBJ whole genome shotgun (WGS) entry which is preliminary data.</text>
</comment>
<feature type="non-terminal residue" evidence="1">
    <location>
        <position position="1"/>
    </location>
</feature>
<dbReference type="Proteomes" id="UP000471409">
    <property type="component" value="Unassembled WGS sequence"/>
</dbReference>
<name>A0A6P0DVQ3_RHILE</name>
<dbReference type="EMBL" id="WXXP01001344">
    <property type="protein sequence ID" value="NEK56232.1"/>
    <property type="molecule type" value="Genomic_DNA"/>
</dbReference>
<sequence length="126" mass="14220">GLYFSDVSEIAFEYAERVEEFPMPIVHVVTDEAAKIRELFLRLNKGIVLTGPEKRNAMIGDVPQVIGELAGHDFFEQSTSYKDTRGENLNNAAKILAFELNNEPTETKRVNLDRVVMDFAADEKTL</sequence>
<dbReference type="AlphaFoldDB" id="A0A6P0DVQ3"/>
<reference evidence="1 2" key="1">
    <citation type="submission" date="2020-01" db="EMBL/GenBank/DDBJ databases">
        <title>Rhizobium genotypes associated with high levels of biological nitrogen fixation by grain legumes in a temperate-maritime cropping system.</title>
        <authorList>
            <person name="Maluk M."/>
            <person name="Francesc Ferrando Molina F."/>
            <person name="Lopez Del Egido L."/>
            <person name="Lafos M."/>
            <person name="Langarica-Fuentes A."/>
            <person name="Gebre Yohannes G."/>
            <person name="Young M.W."/>
            <person name="Martin P."/>
            <person name="Gantlett R."/>
            <person name="Kenicer G."/>
            <person name="Hawes C."/>
            <person name="Begg G.S."/>
            <person name="Quilliam R.S."/>
            <person name="Squire G.R."/>
            <person name="Poole P.S."/>
            <person name="Young P.W."/>
            <person name="Iannetta P.M."/>
            <person name="James E.K."/>
        </authorList>
    </citation>
    <scope>NUCLEOTIDE SEQUENCE [LARGE SCALE GENOMIC DNA]</scope>
    <source>
        <strain evidence="1 2">JHI944</strain>
    </source>
</reference>
<dbReference type="RefSeq" id="WP_204347957.1">
    <property type="nucleotide sequence ID" value="NZ_WXXP01001344.1"/>
</dbReference>